<proteinExistence type="inferred from homology"/>
<protein>
    <submittedName>
        <fullName evidence="5">4'-phosphopantetheinyl transferase superfamily protein</fullName>
    </submittedName>
</protein>
<comment type="caution">
    <text evidence="5">The sequence shown here is derived from an EMBL/GenBank/DDBJ whole genome shotgun (WGS) entry which is preliminary data.</text>
</comment>
<dbReference type="InterPro" id="IPR008278">
    <property type="entry name" value="4-PPantetheinyl_Trfase_dom"/>
</dbReference>
<evidence type="ECO:0000259" key="4">
    <source>
        <dbReference type="Pfam" id="PF22624"/>
    </source>
</evidence>
<gene>
    <name evidence="5" type="ORF">EQG79_24220</name>
</gene>
<dbReference type="EMBL" id="SBLB01000008">
    <property type="protein sequence ID" value="RYC67229.1"/>
    <property type="molecule type" value="Genomic_DNA"/>
</dbReference>
<dbReference type="Pfam" id="PF22624">
    <property type="entry name" value="AASDHPPT_N"/>
    <property type="match status" value="1"/>
</dbReference>
<dbReference type="Gene3D" id="3.90.470.20">
    <property type="entry name" value="4'-phosphopantetheinyl transferase domain"/>
    <property type="match status" value="2"/>
</dbReference>
<dbReference type="PANTHER" id="PTHR12215">
    <property type="entry name" value="PHOSPHOPANTETHEINE TRANSFERASE"/>
    <property type="match status" value="1"/>
</dbReference>
<dbReference type="AlphaFoldDB" id="A0A4Q2UKB1"/>
<dbReference type="GO" id="GO:0019878">
    <property type="term" value="P:lysine biosynthetic process via aminoadipic acid"/>
    <property type="evidence" value="ECO:0007669"/>
    <property type="project" value="TreeGrafter"/>
</dbReference>
<keyword evidence="2 5" id="KW-0808">Transferase</keyword>
<dbReference type="Pfam" id="PF01648">
    <property type="entry name" value="ACPS"/>
    <property type="match status" value="1"/>
</dbReference>
<organism evidence="5 6">
    <name type="scientific">Spirosoma sordidisoli</name>
    <dbReference type="NCBI Taxonomy" id="2502893"/>
    <lineage>
        <taxon>Bacteria</taxon>
        <taxon>Pseudomonadati</taxon>
        <taxon>Bacteroidota</taxon>
        <taxon>Cytophagia</taxon>
        <taxon>Cytophagales</taxon>
        <taxon>Cytophagaceae</taxon>
        <taxon>Spirosoma</taxon>
    </lineage>
</organism>
<keyword evidence="6" id="KW-1185">Reference proteome</keyword>
<sequence length="272" mass="30100">MSLFEKVFLCFYMPAAFVSCASWLPPDWQPIRPGSLAGPLAVFRVFLPDHTTCLPRLRSWLSPDELDRASRYRQAADQHRFSCARGWLRLLVSAYTGQQPGQVRITIGPNQKPELDPATGWHVNVSHAGSWVLIGIARRPIGVDVEEIRPDFPAADLLPSTFSPSEQQYITSVTEPQRRFYQLWTRKEALVKATGQGLGNDPAAIPCLDGQHRASASAIGQPGYWAVRSFDLAGSYSAAVASNDLSDRPEFYTLTPDSLCRLASATQYTLSC</sequence>
<dbReference type="PROSITE" id="PS51257">
    <property type="entry name" value="PROKAR_LIPOPROTEIN"/>
    <property type="match status" value="1"/>
</dbReference>
<accession>A0A4Q2UKB1</accession>
<evidence type="ECO:0000256" key="2">
    <source>
        <dbReference type="ARBA" id="ARBA00022679"/>
    </source>
</evidence>
<dbReference type="GO" id="GO:0000287">
    <property type="term" value="F:magnesium ion binding"/>
    <property type="evidence" value="ECO:0007669"/>
    <property type="project" value="InterPro"/>
</dbReference>
<dbReference type="GO" id="GO:0008897">
    <property type="term" value="F:holo-[acyl-carrier-protein] synthase activity"/>
    <property type="evidence" value="ECO:0007669"/>
    <property type="project" value="InterPro"/>
</dbReference>
<reference evidence="5 6" key="1">
    <citation type="submission" date="2019-01" db="EMBL/GenBank/DDBJ databases">
        <title>Spirosoma flava sp. nov., a propanil-degrading bacterium isolated from herbicide-contaminated soil.</title>
        <authorList>
            <person name="Zhang L."/>
            <person name="Jiang J.-D."/>
        </authorList>
    </citation>
    <scope>NUCLEOTIDE SEQUENCE [LARGE SCALE GENOMIC DNA]</scope>
    <source>
        <strain evidence="5 6">TY50</strain>
    </source>
</reference>
<dbReference type="GO" id="GO:0005829">
    <property type="term" value="C:cytosol"/>
    <property type="evidence" value="ECO:0007669"/>
    <property type="project" value="TreeGrafter"/>
</dbReference>
<dbReference type="Proteomes" id="UP000290407">
    <property type="component" value="Unassembled WGS sequence"/>
</dbReference>
<dbReference type="InterPro" id="IPR037143">
    <property type="entry name" value="4-PPantetheinyl_Trfase_dom_sf"/>
</dbReference>
<evidence type="ECO:0000256" key="1">
    <source>
        <dbReference type="ARBA" id="ARBA00010990"/>
    </source>
</evidence>
<dbReference type="InterPro" id="IPR050559">
    <property type="entry name" value="P-Pant_transferase_sf"/>
</dbReference>
<evidence type="ECO:0000313" key="5">
    <source>
        <dbReference type="EMBL" id="RYC67229.1"/>
    </source>
</evidence>
<dbReference type="InterPro" id="IPR055066">
    <property type="entry name" value="AASDHPPT_N"/>
</dbReference>
<evidence type="ECO:0000313" key="6">
    <source>
        <dbReference type="Proteomes" id="UP000290407"/>
    </source>
</evidence>
<dbReference type="RefSeq" id="WP_129604994.1">
    <property type="nucleotide sequence ID" value="NZ_SBLB01000008.1"/>
</dbReference>
<dbReference type="PANTHER" id="PTHR12215:SF10">
    <property type="entry name" value="L-AMINOADIPATE-SEMIALDEHYDE DEHYDROGENASE-PHOSPHOPANTETHEINYL TRANSFERASE"/>
    <property type="match status" value="1"/>
</dbReference>
<dbReference type="SUPFAM" id="SSF56214">
    <property type="entry name" value="4'-phosphopantetheinyl transferase"/>
    <property type="match status" value="2"/>
</dbReference>
<name>A0A4Q2UKB1_9BACT</name>
<comment type="similarity">
    <text evidence="1">Belongs to the P-Pant transferase superfamily. Gsp/Sfp/HetI/AcpT family.</text>
</comment>
<feature type="domain" description="4'-phosphopantetheinyl transferase" evidence="3">
    <location>
        <begin position="140"/>
        <end position="241"/>
    </location>
</feature>
<evidence type="ECO:0000259" key="3">
    <source>
        <dbReference type="Pfam" id="PF01648"/>
    </source>
</evidence>
<feature type="domain" description="4'-phosphopantetheinyl transferase N-terminal" evidence="4">
    <location>
        <begin position="59"/>
        <end position="134"/>
    </location>
</feature>